<dbReference type="OrthoDB" id="9815245at2"/>
<gene>
    <name evidence="9" type="ORF">CJP73_12895</name>
</gene>
<comment type="caution">
    <text evidence="9">The sequence shown here is derived from an EMBL/GenBank/DDBJ whole genome shotgun (WGS) entry which is preliminary data.</text>
</comment>
<feature type="domain" description="M23ase beta-sheet core" evidence="8">
    <location>
        <begin position="107"/>
        <end position="203"/>
    </location>
</feature>
<dbReference type="Gene3D" id="2.70.70.10">
    <property type="entry name" value="Glucose Permease (Domain IIA)"/>
    <property type="match status" value="1"/>
</dbReference>
<dbReference type="PANTHER" id="PTHR21666:SF288">
    <property type="entry name" value="CELL DIVISION PROTEIN YTFB"/>
    <property type="match status" value="1"/>
</dbReference>
<accession>A0A3A1YQG8</accession>
<feature type="transmembrane region" description="Helical" evidence="7">
    <location>
        <begin position="9"/>
        <end position="29"/>
    </location>
</feature>
<dbReference type="Pfam" id="PF01551">
    <property type="entry name" value="Peptidase_M23"/>
    <property type="match status" value="1"/>
</dbReference>
<evidence type="ECO:0000256" key="2">
    <source>
        <dbReference type="ARBA" id="ARBA00022670"/>
    </source>
</evidence>
<keyword evidence="7" id="KW-0812">Transmembrane</keyword>
<evidence type="ECO:0000313" key="9">
    <source>
        <dbReference type="EMBL" id="RIY39736.1"/>
    </source>
</evidence>
<evidence type="ECO:0000256" key="1">
    <source>
        <dbReference type="ARBA" id="ARBA00001947"/>
    </source>
</evidence>
<keyword evidence="2" id="KW-0645">Protease</keyword>
<evidence type="ECO:0000256" key="3">
    <source>
        <dbReference type="ARBA" id="ARBA00022723"/>
    </source>
</evidence>
<dbReference type="PANTHER" id="PTHR21666">
    <property type="entry name" value="PEPTIDASE-RELATED"/>
    <property type="match status" value="1"/>
</dbReference>
<keyword evidence="7" id="KW-0472">Membrane</keyword>
<organism evidence="9 10">
    <name type="scientific">Neopusillimonas maritima</name>
    <dbReference type="NCBI Taxonomy" id="2026239"/>
    <lineage>
        <taxon>Bacteria</taxon>
        <taxon>Pseudomonadati</taxon>
        <taxon>Pseudomonadota</taxon>
        <taxon>Betaproteobacteria</taxon>
        <taxon>Burkholderiales</taxon>
        <taxon>Alcaligenaceae</taxon>
        <taxon>Neopusillimonas</taxon>
    </lineage>
</organism>
<dbReference type="EMBL" id="NQYH01000013">
    <property type="protein sequence ID" value="RIY39736.1"/>
    <property type="molecule type" value="Genomic_DNA"/>
</dbReference>
<evidence type="ECO:0000256" key="6">
    <source>
        <dbReference type="ARBA" id="ARBA00023049"/>
    </source>
</evidence>
<evidence type="ECO:0000313" key="10">
    <source>
        <dbReference type="Proteomes" id="UP000266206"/>
    </source>
</evidence>
<dbReference type="Proteomes" id="UP000266206">
    <property type="component" value="Unassembled WGS sequence"/>
</dbReference>
<dbReference type="GO" id="GO:0004222">
    <property type="term" value="F:metalloendopeptidase activity"/>
    <property type="evidence" value="ECO:0007669"/>
    <property type="project" value="TreeGrafter"/>
</dbReference>
<sequence>MDLNQNKRVLVLFSATVMYLNLIRILFLVTTFTVSNLVIRSATAAEVRSFATVKEHYQLNGTGLICSRTSTQQRRKLLFRAPLDGSNLAISSKFGPRRHPVMKTRKAHMGIDYAVPRGTPIKSTANGKIQFAGRQKGYGKVIKISHIGGFTTVYAHQSRFKPGLKRGSFVMRGETIGYVGSTGTTTGNNLHYEVRVNNKPVDPLMVDKS</sequence>
<dbReference type="AlphaFoldDB" id="A0A3A1YQG8"/>
<protein>
    <recommendedName>
        <fullName evidence="8">M23ase beta-sheet core domain-containing protein</fullName>
    </recommendedName>
</protein>
<evidence type="ECO:0000256" key="7">
    <source>
        <dbReference type="SAM" id="Phobius"/>
    </source>
</evidence>
<evidence type="ECO:0000256" key="4">
    <source>
        <dbReference type="ARBA" id="ARBA00022801"/>
    </source>
</evidence>
<evidence type="ECO:0000256" key="5">
    <source>
        <dbReference type="ARBA" id="ARBA00022833"/>
    </source>
</evidence>
<proteinExistence type="predicted"/>
<keyword evidence="6" id="KW-0482">Metalloprotease</keyword>
<dbReference type="InterPro" id="IPR050570">
    <property type="entry name" value="Cell_wall_metabolism_enzyme"/>
</dbReference>
<dbReference type="GO" id="GO:0006508">
    <property type="term" value="P:proteolysis"/>
    <property type="evidence" value="ECO:0007669"/>
    <property type="project" value="UniProtKB-KW"/>
</dbReference>
<name>A0A3A1YQG8_9BURK</name>
<dbReference type="RefSeq" id="WP_119516707.1">
    <property type="nucleotide sequence ID" value="NZ_NQYH01000013.1"/>
</dbReference>
<keyword evidence="4" id="KW-0378">Hydrolase</keyword>
<dbReference type="GO" id="GO:0046872">
    <property type="term" value="F:metal ion binding"/>
    <property type="evidence" value="ECO:0007669"/>
    <property type="project" value="UniProtKB-KW"/>
</dbReference>
<reference evidence="9 10" key="1">
    <citation type="submission" date="2017-08" db="EMBL/GenBank/DDBJ databases">
        <title>Pusillimonas indicus sp. nov., a member of the family Alcaligenaceae isolated from surface seawater.</title>
        <authorList>
            <person name="Li J."/>
        </authorList>
    </citation>
    <scope>NUCLEOTIDE SEQUENCE [LARGE SCALE GENOMIC DNA]</scope>
    <source>
        <strain evidence="9 10">L52-1-41</strain>
    </source>
</reference>
<dbReference type="InterPro" id="IPR016047">
    <property type="entry name" value="M23ase_b-sheet_dom"/>
</dbReference>
<keyword evidence="7" id="KW-1133">Transmembrane helix</keyword>
<dbReference type="CDD" id="cd12797">
    <property type="entry name" value="M23_peptidase"/>
    <property type="match status" value="1"/>
</dbReference>
<keyword evidence="5" id="KW-0862">Zinc</keyword>
<evidence type="ECO:0000259" key="8">
    <source>
        <dbReference type="Pfam" id="PF01551"/>
    </source>
</evidence>
<dbReference type="SUPFAM" id="SSF51261">
    <property type="entry name" value="Duplicated hybrid motif"/>
    <property type="match status" value="1"/>
</dbReference>
<dbReference type="InterPro" id="IPR011055">
    <property type="entry name" value="Dup_hybrid_motif"/>
</dbReference>
<comment type="cofactor">
    <cofactor evidence="1">
        <name>Zn(2+)</name>
        <dbReference type="ChEBI" id="CHEBI:29105"/>
    </cofactor>
</comment>
<keyword evidence="3" id="KW-0479">Metal-binding</keyword>